<dbReference type="Proteomes" id="UP001497602">
    <property type="component" value="Unassembled WGS sequence"/>
</dbReference>
<feature type="domain" description="DUF4476" evidence="1">
    <location>
        <begin position="249"/>
        <end position="337"/>
    </location>
</feature>
<feature type="domain" description="DUF4476" evidence="1">
    <location>
        <begin position="141"/>
        <end position="229"/>
    </location>
</feature>
<dbReference type="EMBL" id="CAXJRC010000046">
    <property type="protein sequence ID" value="CAL2108741.1"/>
    <property type="molecule type" value="Genomic_DNA"/>
</dbReference>
<organism evidence="2 3">
    <name type="scientific">Tenacibaculum vairaonense</name>
    <dbReference type="NCBI Taxonomy" id="3137860"/>
    <lineage>
        <taxon>Bacteria</taxon>
        <taxon>Pseudomonadati</taxon>
        <taxon>Bacteroidota</taxon>
        <taxon>Flavobacteriia</taxon>
        <taxon>Flavobacteriales</taxon>
        <taxon>Flavobacteriaceae</taxon>
        <taxon>Tenacibaculum</taxon>
    </lineage>
</organism>
<dbReference type="RefSeq" id="WP_348740341.1">
    <property type="nucleotide sequence ID" value="NZ_CAXJRC010000046.1"/>
</dbReference>
<dbReference type="Pfam" id="PF14771">
    <property type="entry name" value="DUF4476"/>
    <property type="match status" value="2"/>
</dbReference>
<gene>
    <name evidence="2" type="ORF">T190115A13A_90087</name>
</gene>
<accession>A0ABM9PSI2</accession>
<evidence type="ECO:0000313" key="2">
    <source>
        <dbReference type="EMBL" id="CAL2108741.1"/>
    </source>
</evidence>
<name>A0ABM9PSI2_9FLAO</name>
<dbReference type="InterPro" id="IPR028011">
    <property type="entry name" value="DUF4476"/>
</dbReference>
<evidence type="ECO:0000313" key="3">
    <source>
        <dbReference type="Proteomes" id="UP001497602"/>
    </source>
</evidence>
<protein>
    <recommendedName>
        <fullName evidence="1">DUF4476 domain-containing protein</fullName>
    </recommendedName>
</protein>
<evidence type="ECO:0000259" key="1">
    <source>
        <dbReference type="Pfam" id="PF14771"/>
    </source>
</evidence>
<proteinExistence type="predicted"/>
<comment type="caution">
    <text evidence="2">The sequence shown here is derived from an EMBL/GenBank/DDBJ whole genome shotgun (WGS) entry which is preliminary data.</text>
</comment>
<sequence length="342" mass="40682">MKLQTTLLLLLFTSFLSFGQKKSNYQSLKLELQKNNSQKEKSLKRSINFFNQNTISVNDLLDLCSYFPNDRMKYRVCLNAYPTIIDKENFFEVYDLFQSFSYAIQLYHNTQATQIQSDQIINYPNHKLYDGLVHNSCKEPMSRFMFKDLVRSLHLSNNDAINLGTLKRLINGHCLSTSQIMKLTQKLDANLNRFSFLKHAFNAVFDIENYYFTEQLIQGRLYKNRLHDFISDKIAYINTNAVNDDCFVEPNEFDYIMRTIKDERFSKQKTILAKQHIEKNCFSIEQLRTIVNDFSFDGDKLKVLKYSFPYIERKDQFYKLRDLLKFTSNRKEFDKFLLSQKL</sequence>
<keyword evidence="3" id="KW-1185">Reference proteome</keyword>
<reference evidence="2 3" key="1">
    <citation type="submission" date="2024-05" db="EMBL/GenBank/DDBJ databases">
        <authorList>
            <person name="Duchaud E."/>
        </authorList>
    </citation>
    <scope>NUCLEOTIDE SEQUENCE [LARGE SCALE GENOMIC DNA]</scope>
    <source>
        <strain evidence="2">Ena-SAMPLE-TAB-13-05-2024-13:56:06:370-140305</strain>
    </source>
</reference>